<evidence type="ECO:0000313" key="3">
    <source>
        <dbReference type="Proteomes" id="UP000265801"/>
    </source>
</evidence>
<evidence type="ECO:0000256" key="1">
    <source>
        <dbReference type="SAM" id="Phobius"/>
    </source>
</evidence>
<proteinExistence type="predicted"/>
<evidence type="ECO:0000313" key="2">
    <source>
        <dbReference type="EMBL" id="RIW29123.1"/>
    </source>
</evidence>
<dbReference type="Proteomes" id="UP000265801">
    <property type="component" value="Unassembled WGS sequence"/>
</dbReference>
<protein>
    <submittedName>
        <fullName evidence="2">DUF4230 domain-containing protein</fullName>
    </submittedName>
</protein>
<dbReference type="Pfam" id="PF14014">
    <property type="entry name" value="DUF4230"/>
    <property type="match status" value="1"/>
</dbReference>
<accession>A0A3A1QVH9</accession>
<gene>
    <name evidence="2" type="ORF">D3H55_19935</name>
</gene>
<comment type="caution">
    <text evidence="2">The sequence shown here is derived from an EMBL/GenBank/DDBJ whole genome shotgun (WGS) entry which is preliminary data.</text>
</comment>
<keyword evidence="3" id="KW-1185">Reference proteome</keyword>
<dbReference type="AlphaFoldDB" id="A0A3A1QVH9"/>
<dbReference type="RefSeq" id="WP_119549062.1">
    <property type="nucleotide sequence ID" value="NZ_QXIR01000036.1"/>
</dbReference>
<feature type="transmembrane region" description="Helical" evidence="1">
    <location>
        <begin position="59"/>
        <end position="81"/>
    </location>
</feature>
<keyword evidence="1" id="KW-0812">Transmembrane</keyword>
<keyword evidence="1" id="KW-1133">Transmembrane helix</keyword>
<reference evidence="2 3" key="1">
    <citation type="submission" date="2018-09" db="EMBL/GenBank/DDBJ databases">
        <title>Bacillus saliacetes sp. nov., isolated from Thai shrimp paste (Ka-pi).</title>
        <authorList>
            <person name="Daroonpunt R."/>
            <person name="Tanasupawat S."/>
            <person name="Yiamsombut S."/>
        </authorList>
    </citation>
    <scope>NUCLEOTIDE SEQUENCE [LARGE SCALE GENOMIC DNA]</scope>
    <source>
        <strain evidence="2 3">SKP7-4</strain>
    </source>
</reference>
<organism evidence="2 3">
    <name type="scientific">Bacillus salacetis</name>
    <dbReference type="NCBI Taxonomy" id="2315464"/>
    <lineage>
        <taxon>Bacteria</taxon>
        <taxon>Bacillati</taxon>
        <taxon>Bacillota</taxon>
        <taxon>Bacilli</taxon>
        <taxon>Bacillales</taxon>
        <taxon>Bacillaceae</taxon>
        <taxon>Bacillus</taxon>
    </lineage>
</organism>
<keyword evidence="1" id="KW-0472">Membrane</keyword>
<name>A0A3A1QVH9_9BACI</name>
<sequence>MVNGLKSNEARIREIESLLAEIRDSSQQASATAVLDRGKIRMPFFKAGKALFSVWKSKFLILLFIVILVISGLSIGIYSWLSGSTFQQEQGSFVEQIKDMNSLATAQSFTKAVIEQEDNKVFGKEISADIPGTKRKLLLVVPGSVLAGVDLEKVSENDILIDEEGKEMTIKLPRAEILQSPSIDMENVKTFSVEGIFRNEVDWEEGFAFAEVAKDLIQQEAIDQGLLQTAEKNAEKSLKEFFSQLGYNVTIEYKN</sequence>
<dbReference type="InterPro" id="IPR025324">
    <property type="entry name" value="DUF4230"/>
</dbReference>
<dbReference type="EMBL" id="QXIR01000036">
    <property type="protein sequence ID" value="RIW29123.1"/>
    <property type="molecule type" value="Genomic_DNA"/>
</dbReference>
<dbReference type="OrthoDB" id="152992at2"/>